<evidence type="ECO:0000256" key="9">
    <source>
        <dbReference type="ARBA" id="ARBA00047931"/>
    </source>
</evidence>
<dbReference type="EMBL" id="JAAOIW010000005">
    <property type="protein sequence ID" value="NHN31329.1"/>
    <property type="molecule type" value="Genomic_DNA"/>
</dbReference>
<keyword evidence="5 10" id="KW-0028">Amino-acid biosynthesis</keyword>
<reference evidence="12" key="1">
    <citation type="submission" date="2020-03" db="EMBL/GenBank/DDBJ databases">
        <title>Draft sequencing of Paenibacilllus sp. S3N08.</title>
        <authorList>
            <person name="Kim D.-U."/>
        </authorList>
    </citation>
    <scope>NUCLEOTIDE SEQUENCE</scope>
    <source>
        <strain evidence="12">S3N08</strain>
    </source>
</reference>
<dbReference type="CDD" id="cd01561">
    <property type="entry name" value="CBS_like"/>
    <property type="match status" value="1"/>
</dbReference>
<dbReference type="NCBIfam" id="TIGR01136">
    <property type="entry name" value="cysKM"/>
    <property type="match status" value="1"/>
</dbReference>
<dbReference type="NCBIfam" id="TIGR01139">
    <property type="entry name" value="cysK"/>
    <property type="match status" value="1"/>
</dbReference>
<comment type="caution">
    <text evidence="12">The sequence shown here is derived from an EMBL/GenBank/DDBJ whole genome shotgun (WGS) entry which is preliminary data.</text>
</comment>
<evidence type="ECO:0000256" key="6">
    <source>
        <dbReference type="ARBA" id="ARBA00022679"/>
    </source>
</evidence>
<dbReference type="RefSeq" id="WP_166151267.1">
    <property type="nucleotide sequence ID" value="NZ_JAAOIW010000005.1"/>
</dbReference>
<sequence>MTHIAKSLTDLIGNTPLLELVNYNTHNQLEASIIAKLEYLNPAGSVKDRIGHAMIKAAEEQGLLGPDSVIIEATSGNAGIALAFVAAAKGYRLIIALPETFSLERRNLLQALGAELVLTPGSEGMPGAMRKAVELAAEIPGSFMPQQFDNPANPEIHRQTTAAEIWRDTDGAVDIFVCGVGTGGTVTGVGEVLKQRKPSVQIVAVEPFDSPVLSGGNRGVHKLQGLGAGFVPSIYNQAIVDEIYQVKSEEAFEAARLVARTEGLVVGISSGAALFAATQLAKRIENKGKSIIVLLPDSGERYLSTNLFG</sequence>
<gene>
    <name evidence="12" type="primary">cysK</name>
    <name evidence="12" type="ORF">G9U52_15935</name>
</gene>
<evidence type="ECO:0000259" key="11">
    <source>
        <dbReference type="Pfam" id="PF00291"/>
    </source>
</evidence>
<dbReference type="InterPro" id="IPR036052">
    <property type="entry name" value="TrpB-like_PALP_sf"/>
</dbReference>
<dbReference type="GO" id="GO:0004124">
    <property type="term" value="F:cysteine synthase activity"/>
    <property type="evidence" value="ECO:0007669"/>
    <property type="project" value="UniProtKB-EC"/>
</dbReference>
<name>A0ABX0JB06_9BACL</name>
<evidence type="ECO:0000256" key="1">
    <source>
        <dbReference type="ARBA" id="ARBA00001933"/>
    </source>
</evidence>
<evidence type="ECO:0000256" key="10">
    <source>
        <dbReference type="RuleBase" id="RU003985"/>
    </source>
</evidence>
<dbReference type="InterPro" id="IPR001926">
    <property type="entry name" value="TrpB-like_PALP"/>
</dbReference>
<dbReference type="Proteomes" id="UP001165962">
    <property type="component" value="Unassembled WGS sequence"/>
</dbReference>
<dbReference type="Pfam" id="PF00291">
    <property type="entry name" value="PALP"/>
    <property type="match status" value="1"/>
</dbReference>
<comment type="pathway">
    <text evidence="2">Amino-acid biosynthesis; L-cysteine biosynthesis; L-cysteine from L-serine: step 2/2.</text>
</comment>
<organism evidence="12 13">
    <name type="scientific">Paenibacillus agricola</name>
    <dbReference type="NCBI Taxonomy" id="2716264"/>
    <lineage>
        <taxon>Bacteria</taxon>
        <taxon>Bacillati</taxon>
        <taxon>Bacillota</taxon>
        <taxon>Bacilli</taxon>
        <taxon>Bacillales</taxon>
        <taxon>Paenibacillaceae</taxon>
        <taxon>Paenibacillus</taxon>
    </lineage>
</organism>
<proteinExistence type="inferred from homology"/>
<keyword evidence="6 10" id="KW-0808">Transferase</keyword>
<protein>
    <recommendedName>
        <fullName evidence="4 10">Cysteine synthase</fullName>
        <ecNumber evidence="4 10">2.5.1.47</ecNumber>
    </recommendedName>
</protein>
<comment type="similarity">
    <text evidence="3 10">Belongs to the cysteine synthase/cystathionine beta-synthase family.</text>
</comment>
<dbReference type="SUPFAM" id="SSF53686">
    <property type="entry name" value="Tryptophan synthase beta subunit-like PLP-dependent enzymes"/>
    <property type="match status" value="1"/>
</dbReference>
<evidence type="ECO:0000313" key="12">
    <source>
        <dbReference type="EMBL" id="NHN31329.1"/>
    </source>
</evidence>
<evidence type="ECO:0000256" key="5">
    <source>
        <dbReference type="ARBA" id="ARBA00022605"/>
    </source>
</evidence>
<dbReference type="EC" id="2.5.1.47" evidence="4 10"/>
<evidence type="ECO:0000256" key="7">
    <source>
        <dbReference type="ARBA" id="ARBA00022898"/>
    </source>
</evidence>
<evidence type="ECO:0000256" key="2">
    <source>
        <dbReference type="ARBA" id="ARBA00004962"/>
    </source>
</evidence>
<evidence type="ECO:0000256" key="4">
    <source>
        <dbReference type="ARBA" id="ARBA00012681"/>
    </source>
</evidence>
<keyword evidence="7 10" id="KW-0663">Pyridoxal phosphate</keyword>
<dbReference type="Gene3D" id="3.40.50.1100">
    <property type="match status" value="2"/>
</dbReference>
<comment type="cofactor">
    <cofactor evidence="1 10">
        <name>pyridoxal 5'-phosphate</name>
        <dbReference type="ChEBI" id="CHEBI:597326"/>
    </cofactor>
</comment>
<dbReference type="InterPro" id="IPR005859">
    <property type="entry name" value="CysK"/>
</dbReference>
<evidence type="ECO:0000256" key="3">
    <source>
        <dbReference type="ARBA" id="ARBA00007103"/>
    </source>
</evidence>
<feature type="domain" description="Tryptophan synthase beta chain-like PALP" evidence="11">
    <location>
        <begin position="9"/>
        <end position="297"/>
    </location>
</feature>
<keyword evidence="8 10" id="KW-0198">Cysteine biosynthesis</keyword>
<evidence type="ECO:0000313" key="13">
    <source>
        <dbReference type="Proteomes" id="UP001165962"/>
    </source>
</evidence>
<keyword evidence="13" id="KW-1185">Reference proteome</keyword>
<dbReference type="PANTHER" id="PTHR10314">
    <property type="entry name" value="CYSTATHIONINE BETA-SYNTHASE"/>
    <property type="match status" value="1"/>
</dbReference>
<evidence type="ECO:0000256" key="8">
    <source>
        <dbReference type="ARBA" id="ARBA00023192"/>
    </source>
</evidence>
<accession>A0ABX0JB06</accession>
<dbReference type="InterPro" id="IPR005856">
    <property type="entry name" value="Cys_synth"/>
</dbReference>
<dbReference type="PROSITE" id="PS00901">
    <property type="entry name" value="CYS_SYNTHASE"/>
    <property type="match status" value="1"/>
</dbReference>
<comment type="catalytic activity">
    <reaction evidence="9 10">
        <text>O-acetyl-L-serine + hydrogen sulfide = L-cysteine + acetate</text>
        <dbReference type="Rhea" id="RHEA:14829"/>
        <dbReference type="ChEBI" id="CHEBI:29919"/>
        <dbReference type="ChEBI" id="CHEBI:30089"/>
        <dbReference type="ChEBI" id="CHEBI:35235"/>
        <dbReference type="ChEBI" id="CHEBI:58340"/>
        <dbReference type="EC" id="2.5.1.47"/>
    </reaction>
</comment>
<dbReference type="InterPro" id="IPR050214">
    <property type="entry name" value="Cys_Synth/Cystath_Beta-Synth"/>
</dbReference>
<dbReference type="InterPro" id="IPR001216">
    <property type="entry name" value="P-phosphate_BS"/>
</dbReference>